<keyword evidence="1" id="KW-0472">Membrane</keyword>
<dbReference type="AlphaFoldDB" id="A0A067WAW5"/>
<dbReference type="InterPro" id="IPR027417">
    <property type="entry name" value="P-loop_NTPase"/>
</dbReference>
<feature type="transmembrane region" description="Helical" evidence="1">
    <location>
        <begin position="51"/>
        <end position="69"/>
    </location>
</feature>
<name>A0A067WAW5_9HYPH</name>
<comment type="caution">
    <text evidence="3">The sequence shown here is derived from an EMBL/GenBank/DDBJ whole genome shotgun (WGS) entry which is preliminary data.</text>
</comment>
<reference evidence="3 4" key="1">
    <citation type="submission" date="2012-04" db="EMBL/GenBank/DDBJ databases">
        <title>The Genome Sequence of Bartonella koehlerae C-29.</title>
        <authorList>
            <consortium name="The Broad Institute Genome Sequencing Platform"/>
            <consortium name="The Broad Institute Genome Sequencing Center for Infectious Disease"/>
            <person name="Feldgarden M."/>
            <person name="Kirby J."/>
            <person name="Kosoy M."/>
            <person name="Birtles R."/>
            <person name="Probert W.S."/>
            <person name="Chiaraviglio L."/>
            <person name="Walker B."/>
            <person name="Young S.K."/>
            <person name="Zeng Q."/>
            <person name="Gargeya S."/>
            <person name="Fitzgerald M."/>
            <person name="Haas B."/>
            <person name="Abouelleil A."/>
            <person name="Alvarado L."/>
            <person name="Arachchi H.M."/>
            <person name="Berlin A.M."/>
            <person name="Chapman S.B."/>
            <person name="Goldberg J."/>
            <person name="Griggs A."/>
            <person name="Gujja S."/>
            <person name="Hansen M."/>
            <person name="Howarth C."/>
            <person name="Imamovic A."/>
            <person name="Larimer J."/>
            <person name="McCowen C."/>
            <person name="Montmayeur A."/>
            <person name="Murphy C."/>
            <person name="Neiman D."/>
            <person name="Pearson M."/>
            <person name="Priest M."/>
            <person name="Roberts A."/>
            <person name="Saif S."/>
            <person name="Shea T."/>
            <person name="Sisk P."/>
            <person name="Sykes S."/>
            <person name="Wortman J."/>
            <person name="Nusbaum C."/>
            <person name="Birren B."/>
        </authorList>
    </citation>
    <scope>NUCLEOTIDE SEQUENCE [LARGE SCALE GENOMIC DNA]</scope>
    <source>
        <strain evidence="3 4">C-29</strain>
    </source>
</reference>
<evidence type="ECO:0000259" key="2">
    <source>
        <dbReference type="Pfam" id="PF02492"/>
    </source>
</evidence>
<sequence>MLITGFLGLDKTTLLNWMLCNPLLADSAVIINEFGEMSIEHLLVEKTTEGSLNSLMVVCVVIYAVILLIH</sequence>
<evidence type="ECO:0000313" key="3">
    <source>
        <dbReference type="EMBL" id="KEC56026.1"/>
    </source>
</evidence>
<gene>
    <name evidence="3" type="ORF">O9A_00251</name>
</gene>
<dbReference type="Gene3D" id="3.40.50.300">
    <property type="entry name" value="P-loop containing nucleotide triphosphate hydrolases"/>
    <property type="match status" value="1"/>
</dbReference>
<dbReference type="STRING" id="1134510.O9A_00251"/>
<keyword evidence="1" id="KW-0812">Transmembrane</keyword>
<proteinExistence type="predicted"/>
<evidence type="ECO:0000256" key="1">
    <source>
        <dbReference type="SAM" id="Phobius"/>
    </source>
</evidence>
<dbReference type="eggNOG" id="COG0523">
    <property type="taxonomic scope" value="Bacteria"/>
</dbReference>
<dbReference type="InterPro" id="IPR003495">
    <property type="entry name" value="CobW/HypB/UreG_nucleotide-bd"/>
</dbReference>
<dbReference type="Proteomes" id="UP000027015">
    <property type="component" value="Unassembled WGS sequence"/>
</dbReference>
<dbReference type="HOGENOM" id="CLU_2749573_0_0_5"/>
<dbReference type="Pfam" id="PF02492">
    <property type="entry name" value="cobW"/>
    <property type="match status" value="1"/>
</dbReference>
<dbReference type="PATRIC" id="fig|1134510.3.peg.316"/>
<protein>
    <recommendedName>
        <fullName evidence="2">CobW/HypB/UreG nucleotide-binding domain-containing protein</fullName>
    </recommendedName>
</protein>
<keyword evidence="1" id="KW-1133">Transmembrane helix</keyword>
<organism evidence="3 4">
    <name type="scientific">Bartonella koehlerae C-29</name>
    <dbReference type="NCBI Taxonomy" id="1134510"/>
    <lineage>
        <taxon>Bacteria</taxon>
        <taxon>Pseudomonadati</taxon>
        <taxon>Pseudomonadota</taxon>
        <taxon>Alphaproteobacteria</taxon>
        <taxon>Hyphomicrobiales</taxon>
        <taxon>Bartonellaceae</taxon>
        <taxon>Bartonella</taxon>
    </lineage>
</organism>
<accession>A0A067WAW5</accession>
<evidence type="ECO:0000313" key="4">
    <source>
        <dbReference type="Proteomes" id="UP000027015"/>
    </source>
</evidence>
<feature type="domain" description="CobW/HypB/UreG nucleotide-binding" evidence="2">
    <location>
        <begin position="2"/>
        <end position="50"/>
    </location>
</feature>
<dbReference type="EMBL" id="AHPL01000003">
    <property type="protein sequence ID" value="KEC56026.1"/>
    <property type="molecule type" value="Genomic_DNA"/>
</dbReference>
<keyword evidence="4" id="KW-1185">Reference proteome</keyword>